<comment type="caution">
    <text evidence="1">The sequence shown here is derived from an EMBL/GenBank/DDBJ whole genome shotgun (WGS) entry which is preliminary data.</text>
</comment>
<dbReference type="EMBL" id="FCOB02000041">
    <property type="protein sequence ID" value="SAK99695.1"/>
    <property type="molecule type" value="Genomic_DNA"/>
</dbReference>
<name>A0A158DYI7_9BURK</name>
<dbReference type="PANTHER" id="PTHR38009:SF1">
    <property type="entry name" value="CONSERVED HYPOTHETICAL PHAGE TAIL PROTEIN"/>
    <property type="match status" value="1"/>
</dbReference>
<dbReference type="Proteomes" id="UP000054978">
    <property type="component" value="Unassembled WGS sequence"/>
</dbReference>
<dbReference type="PANTHER" id="PTHR38009">
    <property type="entry name" value="CONSERVED HYPOTHETICAL PHAGE TAIL PROTEIN"/>
    <property type="match status" value="1"/>
</dbReference>
<dbReference type="RefSeq" id="WP_087049430.1">
    <property type="nucleotide sequence ID" value="NZ_FCOB02000041.1"/>
</dbReference>
<sequence>MNGRDPYQGFRYVVEIEGLTVGGFSRVKGLTREVKVEAYREGGVNDFEYKLASLCSFGALTLEHGLADLTLWQWNDAVVNGDVRRRKITIALQDGAGNEVWRVHADDAFPVKWTLTDFDAANSQVIIESVEFVHHGLRRS</sequence>
<gene>
    <name evidence="1" type="ORF">AWB83_06126</name>
</gene>
<accession>A0A158DYI7</accession>
<dbReference type="InterPro" id="IPR010667">
    <property type="entry name" value="Phage_T4_Gp19"/>
</dbReference>
<organism evidence="1 2">
    <name type="scientific">Caballeronia ptereochthonis</name>
    <dbReference type="NCBI Taxonomy" id="1777144"/>
    <lineage>
        <taxon>Bacteria</taxon>
        <taxon>Pseudomonadati</taxon>
        <taxon>Pseudomonadota</taxon>
        <taxon>Betaproteobacteria</taxon>
        <taxon>Burkholderiales</taxon>
        <taxon>Burkholderiaceae</taxon>
        <taxon>Caballeronia</taxon>
    </lineage>
</organism>
<protein>
    <submittedName>
        <fullName evidence="1">T4-like virus tail tube protein gp19</fullName>
    </submittedName>
</protein>
<dbReference type="NCBIfam" id="TIGR02241">
    <property type="entry name" value="conserved hypothetical phage tail region protein"/>
    <property type="match status" value="1"/>
</dbReference>
<proteinExistence type="predicted"/>
<reference evidence="1" key="1">
    <citation type="submission" date="2016-01" db="EMBL/GenBank/DDBJ databases">
        <authorList>
            <person name="Peeters C."/>
        </authorList>
    </citation>
    <scope>NUCLEOTIDE SEQUENCE [LARGE SCALE GENOMIC DNA]</scope>
    <source>
        <strain evidence="1">LMG 29326</strain>
    </source>
</reference>
<dbReference type="AlphaFoldDB" id="A0A158DYI7"/>
<dbReference type="GO" id="GO:0005198">
    <property type="term" value="F:structural molecule activity"/>
    <property type="evidence" value="ECO:0007669"/>
    <property type="project" value="InterPro"/>
</dbReference>
<evidence type="ECO:0000313" key="1">
    <source>
        <dbReference type="EMBL" id="SAK99695.1"/>
    </source>
</evidence>
<dbReference type="OrthoDB" id="9799891at2"/>
<dbReference type="Pfam" id="PF06841">
    <property type="entry name" value="Phage_T4_gp19"/>
    <property type="match status" value="1"/>
</dbReference>
<dbReference type="InterPro" id="IPR011747">
    <property type="entry name" value="CHP02241"/>
</dbReference>
<dbReference type="STRING" id="1777144.AWB83_06126"/>
<evidence type="ECO:0000313" key="2">
    <source>
        <dbReference type="Proteomes" id="UP000054978"/>
    </source>
</evidence>
<keyword evidence="2" id="KW-1185">Reference proteome</keyword>